<dbReference type="OrthoDB" id="1752268at2759"/>
<evidence type="ECO:0000313" key="2">
    <source>
        <dbReference type="Proteomes" id="UP000585474"/>
    </source>
</evidence>
<accession>A0A7J0E8M5</accession>
<proteinExistence type="predicted"/>
<gene>
    <name evidence="1" type="ORF">Acr_02g0005290</name>
</gene>
<dbReference type="EMBL" id="BJWL01000002">
    <property type="protein sequence ID" value="GFY82289.1"/>
    <property type="molecule type" value="Genomic_DNA"/>
</dbReference>
<reference evidence="1 2" key="1">
    <citation type="submission" date="2019-07" db="EMBL/GenBank/DDBJ databases">
        <title>De Novo Assembly of kiwifruit Actinidia rufa.</title>
        <authorList>
            <person name="Sugita-Konishi S."/>
            <person name="Sato K."/>
            <person name="Mori E."/>
            <person name="Abe Y."/>
            <person name="Kisaki G."/>
            <person name="Hamano K."/>
            <person name="Suezawa K."/>
            <person name="Otani M."/>
            <person name="Fukuda T."/>
            <person name="Manabe T."/>
            <person name="Gomi K."/>
            <person name="Tabuchi M."/>
            <person name="Akimitsu K."/>
            <person name="Kataoka I."/>
        </authorList>
    </citation>
    <scope>NUCLEOTIDE SEQUENCE [LARGE SCALE GENOMIC DNA]</scope>
    <source>
        <strain evidence="2">cv. Fuchu</strain>
    </source>
</reference>
<protein>
    <submittedName>
        <fullName evidence="1">Uncharacterized protein</fullName>
    </submittedName>
</protein>
<keyword evidence="2" id="KW-1185">Reference proteome</keyword>
<comment type="caution">
    <text evidence="1">The sequence shown here is derived from an EMBL/GenBank/DDBJ whole genome shotgun (WGS) entry which is preliminary data.</text>
</comment>
<organism evidence="1 2">
    <name type="scientific">Actinidia rufa</name>
    <dbReference type="NCBI Taxonomy" id="165716"/>
    <lineage>
        <taxon>Eukaryota</taxon>
        <taxon>Viridiplantae</taxon>
        <taxon>Streptophyta</taxon>
        <taxon>Embryophyta</taxon>
        <taxon>Tracheophyta</taxon>
        <taxon>Spermatophyta</taxon>
        <taxon>Magnoliopsida</taxon>
        <taxon>eudicotyledons</taxon>
        <taxon>Gunneridae</taxon>
        <taxon>Pentapetalae</taxon>
        <taxon>asterids</taxon>
        <taxon>Ericales</taxon>
        <taxon>Actinidiaceae</taxon>
        <taxon>Actinidia</taxon>
    </lineage>
</organism>
<sequence>MEASDQVDVQLHPGRGMLGAPLGRSKKRFNNLSSPCASDQPPITFSSDDLSGLHLPHDDALVVSAVIANFNVQRILIDSGSFGGHLIHLSFRKDENWAGQIASFPYPLIGFGGNTTHPLDGSTYQ</sequence>
<dbReference type="Proteomes" id="UP000585474">
    <property type="component" value="Unassembled WGS sequence"/>
</dbReference>
<evidence type="ECO:0000313" key="1">
    <source>
        <dbReference type="EMBL" id="GFY82289.1"/>
    </source>
</evidence>
<name>A0A7J0E8M5_9ERIC</name>
<dbReference type="AlphaFoldDB" id="A0A7J0E8M5"/>